<protein>
    <submittedName>
        <fullName evidence="4">Uncharacterized protein</fullName>
    </submittedName>
</protein>
<dbReference type="EMBL" id="HBGW01097008">
    <property type="protein sequence ID" value="CAD9643748.1"/>
    <property type="molecule type" value="Transcribed_RNA"/>
</dbReference>
<feature type="transmembrane region" description="Helical" evidence="3">
    <location>
        <begin position="83"/>
        <end position="104"/>
    </location>
</feature>
<feature type="transmembrane region" description="Helical" evidence="3">
    <location>
        <begin position="223"/>
        <end position="243"/>
    </location>
</feature>
<evidence type="ECO:0000256" key="1">
    <source>
        <dbReference type="SAM" id="Coils"/>
    </source>
</evidence>
<gene>
    <name evidence="4" type="ORF">BRAN1462_LOCUS61570</name>
</gene>
<feature type="transmembrane region" description="Helical" evidence="3">
    <location>
        <begin position="124"/>
        <end position="145"/>
    </location>
</feature>
<evidence type="ECO:0000256" key="3">
    <source>
        <dbReference type="SAM" id="Phobius"/>
    </source>
</evidence>
<proteinExistence type="predicted"/>
<reference evidence="4" key="1">
    <citation type="submission" date="2021-01" db="EMBL/GenBank/DDBJ databases">
        <authorList>
            <person name="Corre E."/>
            <person name="Pelletier E."/>
            <person name="Niang G."/>
            <person name="Scheremetjew M."/>
            <person name="Finn R."/>
            <person name="Kale V."/>
            <person name="Holt S."/>
            <person name="Cochrane G."/>
            <person name="Meng A."/>
            <person name="Brown T."/>
            <person name="Cohen L."/>
        </authorList>
    </citation>
    <scope>NUCLEOTIDE SEQUENCE</scope>
    <source>
        <strain evidence="4">RCC3387</strain>
    </source>
</reference>
<evidence type="ECO:0000313" key="4">
    <source>
        <dbReference type="EMBL" id="CAD9643748.1"/>
    </source>
</evidence>
<name>A0A7S2QIW2_9DINO</name>
<sequence>MAARAAGDAPPMPRQAYEPLAQRDAEAGTLEAPLTPRRWLATSAEISAGTGDPGPEDGPPSYPLRRVDSVSIVDDFQGAGCGIVFGGLALAGIYSSIAAVLVWYSTQVPRTCQTGLRTTFRLMGSLDGVLSALLVCLFLAAKVLVDAMSHGVLAEKYEVEGRIEEAQRQKDEAAKKMASAVIQGCFPGLALVLLQALLMATWIYGIVQALDARWHDCGSAGTVFWVMLAVNVTSMAFSGCLHVRSTLPRPGALGFGFGGRWPGLHLGGDGAGDAAVSQARIGAAPSHDEPLQQAMIVL</sequence>
<feature type="coiled-coil region" evidence="1">
    <location>
        <begin position="156"/>
        <end position="183"/>
    </location>
</feature>
<feature type="transmembrane region" description="Helical" evidence="3">
    <location>
        <begin position="177"/>
        <end position="203"/>
    </location>
</feature>
<accession>A0A7S2QIW2</accession>
<evidence type="ECO:0000256" key="2">
    <source>
        <dbReference type="SAM" id="MobiDB-lite"/>
    </source>
</evidence>
<keyword evidence="3" id="KW-0472">Membrane</keyword>
<feature type="region of interest" description="Disordered" evidence="2">
    <location>
        <begin position="1"/>
        <end position="38"/>
    </location>
</feature>
<keyword evidence="3" id="KW-1133">Transmembrane helix</keyword>
<organism evidence="4">
    <name type="scientific">Zooxanthella nutricula</name>
    <dbReference type="NCBI Taxonomy" id="1333877"/>
    <lineage>
        <taxon>Eukaryota</taxon>
        <taxon>Sar</taxon>
        <taxon>Alveolata</taxon>
        <taxon>Dinophyceae</taxon>
        <taxon>Peridiniales</taxon>
        <taxon>Peridiniales incertae sedis</taxon>
        <taxon>Zooxanthella</taxon>
    </lineage>
</organism>
<dbReference type="AlphaFoldDB" id="A0A7S2QIW2"/>
<keyword evidence="3" id="KW-0812">Transmembrane</keyword>
<keyword evidence="1" id="KW-0175">Coiled coil</keyword>